<evidence type="ECO:0000313" key="3">
    <source>
        <dbReference type="Proteomes" id="UP001175211"/>
    </source>
</evidence>
<reference evidence="2" key="1">
    <citation type="submission" date="2023-06" db="EMBL/GenBank/DDBJ databases">
        <authorList>
            <consortium name="Lawrence Berkeley National Laboratory"/>
            <person name="Ahrendt S."/>
            <person name="Sahu N."/>
            <person name="Indic B."/>
            <person name="Wong-Bajracharya J."/>
            <person name="Merenyi Z."/>
            <person name="Ke H.-M."/>
            <person name="Monk M."/>
            <person name="Kocsube S."/>
            <person name="Drula E."/>
            <person name="Lipzen A."/>
            <person name="Balint B."/>
            <person name="Henrissat B."/>
            <person name="Andreopoulos B."/>
            <person name="Martin F.M."/>
            <person name="Harder C.B."/>
            <person name="Rigling D."/>
            <person name="Ford K.L."/>
            <person name="Foster G.D."/>
            <person name="Pangilinan J."/>
            <person name="Papanicolaou A."/>
            <person name="Barry K."/>
            <person name="LaButti K."/>
            <person name="Viragh M."/>
            <person name="Koriabine M."/>
            <person name="Yan M."/>
            <person name="Riley R."/>
            <person name="Champramary S."/>
            <person name="Plett K.L."/>
            <person name="Tsai I.J."/>
            <person name="Slot J."/>
            <person name="Sipos G."/>
            <person name="Plett J."/>
            <person name="Nagy L.G."/>
            <person name="Grigoriev I.V."/>
        </authorList>
    </citation>
    <scope>NUCLEOTIDE SEQUENCE</scope>
    <source>
        <strain evidence="2">CCBAS 213</strain>
    </source>
</reference>
<proteinExistence type="predicted"/>
<name>A0AA39K9W3_ARMTA</name>
<dbReference type="EMBL" id="JAUEPS010000022">
    <property type="protein sequence ID" value="KAK0457259.1"/>
    <property type="molecule type" value="Genomic_DNA"/>
</dbReference>
<keyword evidence="3" id="KW-1185">Reference proteome</keyword>
<dbReference type="RefSeq" id="XP_060329574.1">
    <property type="nucleotide sequence ID" value="XM_060473429.1"/>
</dbReference>
<dbReference type="AlphaFoldDB" id="A0AA39K9W3"/>
<comment type="caution">
    <text evidence="2">The sequence shown here is derived from an EMBL/GenBank/DDBJ whole genome shotgun (WGS) entry which is preliminary data.</text>
</comment>
<accession>A0AA39K9W3</accession>
<keyword evidence="1" id="KW-0472">Membrane</keyword>
<organism evidence="2 3">
    <name type="scientific">Armillaria tabescens</name>
    <name type="common">Ringless honey mushroom</name>
    <name type="synonym">Agaricus tabescens</name>
    <dbReference type="NCBI Taxonomy" id="1929756"/>
    <lineage>
        <taxon>Eukaryota</taxon>
        <taxon>Fungi</taxon>
        <taxon>Dikarya</taxon>
        <taxon>Basidiomycota</taxon>
        <taxon>Agaricomycotina</taxon>
        <taxon>Agaricomycetes</taxon>
        <taxon>Agaricomycetidae</taxon>
        <taxon>Agaricales</taxon>
        <taxon>Marasmiineae</taxon>
        <taxon>Physalacriaceae</taxon>
        <taxon>Desarmillaria</taxon>
    </lineage>
</organism>
<dbReference type="GeneID" id="85356977"/>
<keyword evidence="1" id="KW-0812">Transmembrane</keyword>
<dbReference type="Proteomes" id="UP001175211">
    <property type="component" value="Unassembled WGS sequence"/>
</dbReference>
<evidence type="ECO:0000256" key="1">
    <source>
        <dbReference type="SAM" id="Phobius"/>
    </source>
</evidence>
<keyword evidence="1" id="KW-1133">Transmembrane helix</keyword>
<protein>
    <submittedName>
        <fullName evidence="2">Uncharacterized protein</fullName>
    </submittedName>
</protein>
<evidence type="ECO:0000313" key="2">
    <source>
        <dbReference type="EMBL" id="KAK0457259.1"/>
    </source>
</evidence>
<gene>
    <name evidence="2" type="ORF">EV420DRAFT_1549702</name>
</gene>
<feature type="transmembrane region" description="Helical" evidence="1">
    <location>
        <begin position="60"/>
        <end position="81"/>
    </location>
</feature>
<sequence>MLEDCRTRFQDPHEKFLYIHRFISIASSILPDNNTFSPFTMSSCKAETVVTFLSTMISPAWLSTLLVVVFLSGGAFLRISIPPLSPSTAVRHLAASIDKEITFFDTHAGELGTFNGKLRSLRYKSLALSRELRQADDAFSWIDKDTWLRYIFRLKKIWNNTRDHQRALDALGKRMRV</sequence>